<reference evidence="6" key="1">
    <citation type="journal article" date="2019" name="Microbiology">
        <title>Complete Genome Sequence of an Uncultured Bacterium of the Candidate Phylum Bipolaricaulota.</title>
        <authorList>
            <person name="Kadnikov V.V."/>
            <person name="Mardanov A.V."/>
            <person name="Beletsky A.V."/>
            <person name="Frank Y.A."/>
            <person name="Karnachuk O.V."/>
            <person name="Ravin N.V."/>
        </authorList>
    </citation>
    <scope>NUCLEOTIDE SEQUENCE [LARGE SCALE GENOMIC DNA]</scope>
</reference>
<dbReference type="Pfam" id="PF00293">
    <property type="entry name" value="NUDIX"/>
    <property type="match status" value="1"/>
</dbReference>
<dbReference type="OrthoDB" id="9806150at2"/>
<comment type="cofactor">
    <cofactor evidence="1">
        <name>Mg(2+)</name>
        <dbReference type="ChEBI" id="CHEBI:18420"/>
    </cofactor>
</comment>
<dbReference type="PROSITE" id="PS51462">
    <property type="entry name" value="NUDIX"/>
    <property type="match status" value="1"/>
</dbReference>
<name>A0A6I6DC10_9FIRM</name>
<evidence type="ECO:0000256" key="1">
    <source>
        <dbReference type="ARBA" id="ARBA00001946"/>
    </source>
</evidence>
<organism evidence="5 6">
    <name type="scientific">Candidatus Syntrophocurvum alkaliphilum</name>
    <dbReference type="NCBI Taxonomy" id="2293317"/>
    <lineage>
        <taxon>Bacteria</taxon>
        <taxon>Bacillati</taxon>
        <taxon>Bacillota</taxon>
        <taxon>Clostridia</taxon>
        <taxon>Eubacteriales</taxon>
        <taxon>Syntrophomonadaceae</taxon>
        <taxon>Candidatus Syntrophocurvum</taxon>
    </lineage>
</organism>
<dbReference type="EMBL" id="CP046457">
    <property type="protein sequence ID" value="QGT98984.1"/>
    <property type="molecule type" value="Genomic_DNA"/>
</dbReference>
<dbReference type="AlphaFoldDB" id="A0A6I6DC10"/>
<dbReference type="PANTHER" id="PTHR11839">
    <property type="entry name" value="UDP/ADP-SUGAR PYROPHOSPHATASE"/>
    <property type="match status" value="1"/>
</dbReference>
<dbReference type="EC" id="3.6.1.13" evidence="5"/>
<evidence type="ECO:0000259" key="4">
    <source>
        <dbReference type="PROSITE" id="PS51462"/>
    </source>
</evidence>
<dbReference type="GO" id="GO:0005829">
    <property type="term" value="C:cytosol"/>
    <property type="evidence" value="ECO:0007669"/>
    <property type="project" value="TreeGrafter"/>
</dbReference>
<dbReference type="InterPro" id="IPR000086">
    <property type="entry name" value="NUDIX_hydrolase_dom"/>
</dbReference>
<dbReference type="KEGG" id="salq:SYNTR_0391"/>
<comment type="similarity">
    <text evidence="3">Belongs to the Nudix hydrolase family.</text>
</comment>
<gene>
    <name evidence="5" type="ORF">SYNTR_0391</name>
</gene>
<dbReference type="GO" id="GO:0019693">
    <property type="term" value="P:ribose phosphate metabolic process"/>
    <property type="evidence" value="ECO:0007669"/>
    <property type="project" value="TreeGrafter"/>
</dbReference>
<evidence type="ECO:0000313" key="5">
    <source>
        <dbReference type="EMBL" id="QGT98984.1"/>
    </source>
</evidence>
<dbReference type="PANTHER" id="PTHR11839:SF18">
    <property type="entry name" value="NUDIX HYDROLASE DOMAIN-CONTAINING PROTEIN"/>
    <property type="match status" value="1"/>
</dbReference>
<evidence type="ECO:0000256" key="3">
    <source>
        <dbReference type="RuleBase" id="RU003476"/>
    </source>
</evidence>
<evidence type="ECO:0000256" key="2">
    <source>
        <dbReference type="ARBA" id="ARBA00022801"/>
    </source>
</evidence>
<keyword evidence="6" id="KW-1185">Reference proteome</keyword>
<dbReference type="FunFam" id="3.90.79.10:FF:000024">
    <property type="entry name" value="ADP-ribose pyrophosphatase"/>
    <property type="match status" value="1"/>
</dbReference>
<protein>
    <submittedName>
        <fullName evidence="5">ADP-ribose pyrophosphatase</fullName>
        <ecNumber evidence="5">3.6.1.13</ecNumber>
    </submittedName>
</protein>
<proteinExistence type="inferred from homology"/>
<keyword evidence="2 3" id="KW-0378">Hydrolase</keyword>
<dbReference type="GO" id="GO:0047631">
    <property type="term" value="F:ADP-ribose diphosphatase activity"/>
    <property type="evidence" value="ECO:0007669"/>
    <property type="project" value="UniProtKB-EC"/>
</dbReference>
<dbReference type="InterPro" id="IPR020476">
    <property type="entry name" value="Nudix_hydrolase"/>
</dbReference>
<dbReference type="InterPro" id="IPR020084">
    <property type="entry name" value="NUDIX_hydrolase_CS"/>
</dbReference>
<feature type="domain" description="Nudix hydrolase" evidence="4">
    <location>
        <begin position="40"/>
        <end position="173"/>
    </location>
</feature>
<evidence type="ECO:0000313" key="6">
    <source>
        <dbReference type="Proteomes" id="UP000426444"/>
    </source>
</evidence>
<dbReference type="PROSITE" id="PS00893">
    <property type="entry name" value="NUDIX_BOX"/>
    <property type="match status" value="1"/>
</dbReference>
<dbReference type="RefSeq" id="WP_156202923.1">
    <property type="nucleotide sequence ID" value="NZ_CP046457.1"/>
</dbReference>
<dbReference type="Proteomes" id="UP000426444">
    <property type="component" value="Chromosome"/>
</dbReference>
<dbReference type="GO" id="GO:0006753">
    <property type="term" value="P:nucleoside phosphate metabolic process"/>
    <property type="evidence" value="ECO:0007669"/>
    <property type="project" value="TreeGrafter"/>
</dbReference>
<accession>A0A6I6DC10</accession>
<dbReference type="PRINTS" id="PR00502">
    <property type="entry name" value="NUDIXFAMILY"/>
</dbReference>
<dbReference type="Gene3D" id="3.90.79.10">
    <property type="entry name" value="Nucleoside Triphosphate Pyrophosphohydrolase"/>
    <property type="match status" value="1"/>
</dbReference>
<dbReference type="SUPFAM" id="SSF55811">
    <property type="entry name" value="Nudix"/>
    <property type="match status" value="1"/>
</dbReference>
<sequence>MSLEEKTISTKEIFNGRIVSLRIDEVSLPDGNKSYREIVEHPGAVGVVAIDDENCIWMVKQFRKPVEKEMLEIPAGKLDAGEDTVECAKRELEEETGLTANNWDEILYYYTTPGFSSEILYLYMATELTQGEYNPDKDEFLEVLKIPLEEAYSAIFEGKITDGKSIIGIQYAYKKLERG</sequence>
<dbReference type="InterPro" id="IPR015797">
    <property type="entry name" value="NUDIX_hydrolase-like_dom_sf"/>
</dbReference>